<dbReference type="Gene3D" id="3.50.50.60">
    <property type="entry name" value="FAD/NAD(P)-binding domain"/>
    <property type="match status" value="3"/>
</dbReference>
<dbReference type="PROSITE" id="PS50206">
    <property type="entry name" value="RHODANESE_3"/>
    <property type="match status" value="1"/>
</dbReference>
<evidence type="ECO:0000313" key="6">
    <source>
        <dbReference type="EMBL" id="QTA89828.1"/>
    </source>
</evidence>
<dbReference type="SUPFAM" id="SSF51905">
    <property type="entry name" value="FAD/NAD(P)-binding domain"/>
    <property type="match status" value="2"/>
</dbReference>
<reference evidence="6" key="1">
    <citation type="journal article" date="2021" name="Microb. Physiol.">
        <title>Proteogenomic Insights into the Physiology of Marine, Sulfate-Reducing, Filamentous Desulfonema limicola and Desulfonema magnum.</title>
        <authorList>
            <person name="Schnaars V."/>
            <person name="Wohlbrand L."/>
            <person name="Scheve S."/>
            <person name="Hinrichs C."/>
            <person name="Reinhardt R."/>
            <person name="Rabus R."/>
        </authorList>
    </citation>
    <scope>NUCLEOTIDE SEQUENCE</scope>
    <source>
        <strain evidence="6">4be13</strain>
    </source>
</reference>
<dbReference type="InterPro" id="IPR050260">
    <property type="entry name" value="FAD-bd_OxRdtase"/>
</dbReference>
<dbReference type="Proteomes" id="UP000663722">
    <property type="component" value="Chromosome"/>
</dbReference>
<sequence length="445" mass="48566">MKYVIIGNGVAGIQAAETIRQFDSEGSITMIGDETFPPYCRPMISLALEGSVDQDKLHIRSAGFYDDLNIRPVLGKRVTGIDVDNKKVLIQEKSARPSLQASSTIMDLICKLLSIFGGDPGTEPRRGSETGFEFDKLLIATGADPRPVKATGLNLKNIFYMRTEVHVRQMLEILPGAKNALVLGGGLVGFKAAYGLLCRGLHVTMLIRSDYPLSMQVDEKAGRMILDQLSEHGLEVKVGVEVTGFEGIKKVERANLSDKTAIACDMVVVGKGVLPALSFVPRDKIQADLGILVDQHMETNIPGIFAAGDVAQSVDIARKISWVNAIWPEAVEQGRIAGMNMAGRQTAYKGSLSRNVIRIFDLDVMTAGLVNPPSDPSYEVVSSDNLRLNIYRKLVFRNDKLAGFVMVNAIEQGGILMSLIKNEIPVKIPKAAMLEPSFNYNQLMM</sequence>
<comment type="cofactor">
    <cofactor evidence="1">
        <name>FAD</name>
        <dbReference type="ChEBI" id="CHEBI:57692"/>
    </cofactor>
</comment>
<evidence type="ECO:0000256" key="4">
    <source>
        <dbReference type="ARBA" id="ARBA00022827"/>
    </source>
</evidence>
<evidence type="ECO:0000313" key="7">
    <source>
        <dbReference type="Proteomes" id="UP000663722"/>
    </source>
</evidence>
<dbReference type="InterPro" id="IPR001763">
    <property type="entry name" value="Rhodanese-like_dom"/>
</dbReference>
<evidence type="ECO:0000256" key="3">
    <source>
        <dbReference type="ARBA" id="ARBA00022630"/>
    </source>
</evidence>
<keyword evidence="4" id="KW-0274">FAD</keyword>
<feature type="domain" description="Rhodanese" evidence="5">
    <location>
        <begin position="176"/>
        <end position="199"/>
    </location>
</feature>
<dbReference type="InterPro" id="IPR016156">
    <property type="entry name" value="FAD/NAD-linked_Rdtase_dimer_sf"/>
</dbReference>
<accession>A0A975BQM7</accession>
<dbReference type="InterPro" id="IPR023753">
    <property type="entry name" value="FAD/NAD-binding_dom"/>
</dbReference>
<evidence type="ECO:0000259" key="5">
    <source>
        <dbReference type="PROSITE" id="PS50206"/>
    </source>
</evidence>
<proteinExistence type="inferred from homology"/>
<evidence type="ECO:0000256" key="2">
    <source>
        <dbReference type="ARBA" id="ARBA00006442"/>
    </source>
</evidence>
<gene>
    <name evidence="6" type="ORF">dnm_058850</name>
</gene>
<dbReference type="PANTHER" id="PTHR43429">
    <property type="entry name" value="PYRIDINE NUCLEOTIDE-DISULFIDE OXIDOREDUCTASE DOMAIN-CONTAINING"/>
    <property type="match status" value="1"/>
</dbReference>
<keyword evidence="7" id="KW-1185">Reference proteome</keyword>
<comment type="similarity">
    <text evidence="2">Belongs to the FAD-dependent oxidoreductase family.</text>
</comment>
<dbReference type="RefSeq" id="WP_207678290.1">
    <property type="nucleotide sequence ID" value="NZ_CP061800.1"/>
</dbReference>
<dbReference type="Pfam" id="PF07992">
    <property type="entry name" value="Pyr_redox_2"/>
    <property type="match status" value="1"/>
</dbReference>
<dbReference type="PRINTS" id="PR00368">
    <property type="entry name" value="FADPNR"/>
</dbReference>
<dbReference type="PRINTS" id="PR00411">
    <property type="entry name" value="PNDRDTASEI"/>
</dbReference>
<dbReference type="InterPro" id="IPR036188">
    <property type="entry name" value="FAD/NAD-bd_sf"/>
</dbReference>
<dbReference type="KEGG" id="dmm:dnm_058850"/>
<evidence type="ECO:0000256" key="1">
    <source>
        <dbReference type="ARBA" id="ARBA00001974"/>
    </source>
</evidence>
<protein>
    <submittedName>
        <fullName evidence="6">FAD/NAD(P)-binding domain-containing protein</fullName>
    </submittedName>
</protein>
<dbReference type="EMBL" id="CP061800">
    <property type="protein sequence ID" value="QTA89828.1"/>
    <property type="molecule type" value="Genomic_DNA"/>
</dbReference>
<dbReference type="AlphaFoldDB" id="A0A975BQM7"/>
<dbReference type="PANTHER" id="PTHR43429:SF3">
    <property type="entry name" value="NITRITE REDUCTASE [NAD(P)H]"/>
    <property type="match status" value="1"/>
</dbReference>
<dbReference type="Gene3D" id="3.30.390.30">
    <property type="match status" value="1"/>
</dbReference>
<keyword evidence="3" id="KW-0285">Flavoprotein</keyword>
<dbReference type="Pfam" id="PF18267">
    <property type="entry name" value="Rubredoxin_C"/>
    <property type="match status" value="1"/>
</dbReference>
<organism evidence="6 7">
    <name type="scientific">Desulfonema magnum</name>
    <dbReference type="NCBI Taxonomy" id="45655"/>
    <lineage>
        <taxon>Bacteria</taxon>
        <taxon>Pseudomonadati</taxon>
        <taxon>Thermodesulfobacteriota</taxon>
        <taxon>Desulfobacteria</taxon>
        <taxon>Desulfobacterales</taxon>
        <taxon>Desulfococcaceae</taxon>
        <taxon>Desulfonema</taxon>
    </lineage>
</organism>
<dbReference type="InterPro" id="IPR041575">
    <property type="entry name" value="Rubredoxin_C"/>
</dbReference>
<dbReference type="GO" id="GO:0016491">
    <property type="term" value="F:oxidoreductase activity"/>
    <property type="evidence" value="ECO:0007669"/>
    <property type="project" value="InterPro"/>
</dbReference>
<name>A0A975BQM7_9BACT</name>